<dbReference type="EMBL" id="BGPR01011768">
    <property type="protein sequence ID" value="GBN52862.1"/>
    <property type="molecule type" value="Genomic_DNA"/>
</dbReference>
<name>A0A4Y2PP43_ARAVE</name>
<dbReference type="InterPro" id="IPR036397">
    <property type="entry name" value="RNaseH_sf"/>
</dbReference>
<protein>
    <submittedName>
        <fullName evidence="1">Mariner Mos1 transposase</fullName>
    </submittedName>
</protein>
<evidence type="ECO:0000313" key="1">
    <source>
        <dbReference type="EMBL" id="GBN52862.1"/>
    </source>
</evidence>
<accession>A0A4Y2PP43</accession>
<organism evidence="1 2">
    <name type="scientific">Araneus ventricosus</name>
    <name type="common">Orbweaver spider</name>
    <name type="synonym">Epeira ventricosa</name>
    <dbReference type="NCBI Taxonomy" id="182803"/>
    <lineage>
        <taxon>Eukaryota</taxon>
        <taxon>Metazoa</taxon>
        <taxon>Ecdysozoa</taxon>
        <taxon>Arthropoda</taxon>
        <taxon>Chelicerata</taxon>
        <taxon>Arachnida</taxon>
        <taxon>Araneae</taxon>
        <taxon>Araneomorphae</taxon>
        <taxon>Entelegynae</taxon>
        <taxon>Araneoidea</taxon>
        <taxon>Araneidae</taxon>
        <taxon>Araneus</taxon>
    </lineage>
</organism>
<dbReference type="PANTHER" id="PTHR46060">
    <property type="entry name" value="MARINER MOS1 TRANSPOSASE-LIKE PROTEIN"/>
    <property type="match status" value="1"/>
</dbReference>
<dbReference type="InterPro" id="IPR052709">
    <property type="entry name" value="Transposase-MT_Hybrid"/>
</dbReference>
<dbReference type="GO" id="GO:0003676">
    <property type="term" value="F:nucleic acid binding"/>
    <property type="evidence" value="ECO:0007669"/>
    <property type="project" value="InterPro"/>
</dbReference>
<dbReference type="PANTHER" id="PTHR46060:SF1">
    <property type="entry name" value="MARINER MOS1 TRANSPOSASE-LIKE PROTEIN"/>
    <property type="match status" value="1"/>
</dbReference>
<reference evidence="1 2" key="1">
    <citation type="journal article" date="2019" name="Sci. Rep.">
        <title>Orb-weaving spider Araneus ventricosus genome elucidates the spidroin gene catalogue.</title>
        <authorList>
            <person name="Kono N."/>
            <person name="Nakamura H."/>
            <person name="Ohtoshi R."/>
            <person name="Moran D.A.P."/>
            <person name="Shinohara A."/>
            <person name="Yoshida Y."/>
            <person name="Fujiwara M."/>
            <person name="Mori M."/>
            <person name="Tomita M."/>
            <person name="Arakawa K."/>
        </authorList>
    </citation>
    <scope>NUCLEOTIDE SEQUENCE [LARGE SCALE GENOMIC DNA]</scope>
</reference>
<proteinExistence type="predicted"/>
<comment type="caution">
    <text evidence="1">The sequence shown here is derived from an EMBL/GenBank/DDBJ whole genome shotgun (WGS) entry which is preliminary data.</text>
</comment>
<evidence type="ECO:0000313" key="2">
    <source>
        <dbReference type="Proteomes" id="UP000499080"/>
    </source>
</evidence>
<dbReference type="Gene3D" id="3.30.420.10">
    <property type="entry name" value="Ribonuclease H-like superfamily/Ribonuclease H"/>
    <property type="match status" value="1"/>
</dbReference>
<dbReference type="OrthoDB" id="616263at2759"/>
<dbReference type="Proteomes" id="UP000499080">
    <property type="component" value="Unassembled WGS sequence"/>
</dbReference>
<dbReference type="Pfam" id="PF01359">
    <property type="entry name" value="Transposase_1"/>
    <property type="match status" value="1"/>
</dbReference>
<dbReference type="InterPro" id="IPR001888">
    <property type="entry name" value="Transposase_1"/>
</dbReference>
<gene>
    <name evidence="1" type="primary">marinerT_119</name>
    <name evidence="1" type="ORF">AVEN_183483_1</name>
</gene>
<dbReference type="AlphaFoldDB" id="A0A4Y2PP43"/>
<sequence>MAAYWFPETQESKATSFFKKIMCTVFCDCKGILLVDWMERGTTINATTYCEALKKLRRSIQNKRRGLLDSGIVFVHDNVRRHTARVTTTLLYSFRWEQFCRLPYSTDLAPSDFHLFSHLKKFLA</sequence>
<keyword evidence="2" id="KW-1185">Reference proteome</keyword>